<evidence type="ECO:0000313" key="3">
    <source>
        <dbReference type="Proteomes" id="UP001419910"/>
    </source>
</evidence>
<feature type="signal peptide" evidence="1">
    <location>
        <begin position="1"/>
        <end position="22"/>
    </location>
</feature>
<accession>A0ABU9Y117</accession>
<sequence>MRRFSTLLIAATLLGTSAAAIAATPDNSKNEAKLAAALAGRVAGKPVNCISLSTIRSSQIIDHTAIIYESGSQLYVNRPRIGADSLDSDDILVSKTYGSELCSLDTINLVDRASHFSHGFVGLGEFVPYTKPAKH</sequence>
<dbReference type="EMBL" id="JBDIME010000004">
    <property type="protein sequence ID" value="MEN2789501.1"/>
    <property type="molecule type" value="Genomic_DNA"/>
</dbReference>
<organism evidence="2 3">
    <name type="scientific">Sphingomonas oligophenolica</name>
    <dbReference type="NCBI Taxonomy" id="301154"/>
    <lineage>
        <taxon>Bacteria</taxon>
        <taxon>Pseudomonadati</taxon>
        <taxon>Pseudomonadota</taxon>
        <taxon>Alphaproteobacteria</taxon>
        <taxon>Sphingomonadales</taxon>
        <taxon>Sphingomonadaceae</taxon>
        <taxon>Sphingomonas</taxon>
    </lineage>
</organism>
<comment type="caution">
    <text evidence="2">The sequence shown here is derived from an EMBL/GenBank/DDBJ whole genome shotgun (WGS) entry which is preliminary data.</text>
</comment>
<keyword evidence="3" id="KW-1185">Reference proteome</keyword>
<name>A0ABU9Y117_9SPHN</name>
<reference evidence="2 3" key="1">
    <citation type="submission" date="2024-05" db="EMBL/GenBank/DDBJ databases">
        <authorList>
            <person name="Liu Q."/>
            <person name="Xin Y.-H."/>
        </authorList>
    </citation>
    <scope>NUCLEOTIDE SEQUENCE [LARGE SCALE GENOMIC DNA]</scope>
    <source>
        <strain evidence="2 3">CGMCC 1.10181</strain>
    </source>
</reference>
<proteinExistence type="predicted"/>
<dbReference type="RefSeq" id="WP_343887198.1">
    <property type="nucleotide sequence ID" value="NZ_BAAAEH010000002.1"/>
</dbReference>
<gene>
    <name evidence="2" type="ORF">ABC974_07690</name>
</gene>
<dbReference type="Proteomes" id="UP001419910">
    <property type="component" value="Unassembled WGS sequence"/>
</dbReference>
<evidence type="ECO:0000256" key="1">
    <source>
        <dbReference type="SAM" id="SignalP"/>
    </source>
</evidence>
<protein>
    <submittedName>
        <fullName evidence="2">Uncharacterized protein</fullName>
    </submittedName>
</protein>
<evidence type="ECO:0000313" key="2">
    <source>
        <dbReference type="EMBL" id="MEN2789501.1"/>
    </source>
</evidence>
<feature type="chain" id="PRO_5046356391" evidence="1">
    <location>
        <begin position="23"/>
        <end position="135"/>
    </location>
</feature>
<keyword evidence="1" id="KW-0732">Signal</keyword>